<organism evidence="1 2">
    <name type="scientific">Trichinella pseudospiralis</name>
    <name type="common">Parasitic roundworm</name>
    <dbReference type="NCBI Taxonomy" id="6337"/>
    <lineage>
        <taxon>Eukaryota</taxon>
        <taxon>Metazoa</taxon>
        <taxon>Ecdysozoa</taxon>
        <taxon>Nematoda</taxon>
        <taxon>Enoplea</taxon>
        <taxon>Dorylaimia</taxon>
        <taxon>Trichinellida</taxon>
        <taxon>Trichinellidae</taxon>
        <taxon>Trichinella</taxon>
    </lineage>
</organism>
<gene>
    <name evidence="1" type="ORF">T4D_6606</name>
</gene>
<keyword evidence="2" id="KW-1185">Reference proteome</keyword>
<proteinExistence type="predicted"/>
<dbReference type="EMBL" id="JYDT01000030">
    <property type="protein sequence ID" value="KRY89560.1"/>
    <property type="molecule type" value="Genomic_DNA"/>
</dbReference>
<evidence type="ECO:0000313" key="1">
    <source>
        <dbReference type="EMBL" id="KRY89560.1"/>
    </source>
</evidence>
<name>A0A0V1FU42_TRIPS</name>
<comment type="caution">
    <text evidence="1">The sequence shown here is derived from an EMBL/GenBank/DDBJ whole genome shotgun (WGS) entry which is preliminary data.</text>
</comment>
<protein>
    <submittedName>
        <fullName evidence="1">Uncharacterized protein</fullName>
    </submittedName>
</protein>
<dbReference type="OrthoDB" id="5913748at2759"/>
<dbReference type="Proteomes" id="UP000054995">
    <property type="component" value="Unassembled WGS sequence"/>
</dbReference>
<dbReference type="Gene3D" id="3.10.450.10">
    <property type="match status" value="1"/>
</dbReference>
<evidence type="ECO:0000313" key="2">
    <source>
        <dbReference type="Proteomes" id="UP000054995"/>
    </source>
</evidence>
<accession>A0A0V1FU42</accession>
<reference evidence="1 2" key="1">
    <citation type="submission" date="2015-01" db="EMBL/GenBank/DDBJ databases">
        <title>Evolution of Trichinella species and genotypes.</title>
        <authorList>
            <person name="Korhonen P.K."/>
            <person name="Edoardo P."/>
            <person name="Giuseppe L.R."/>
            <person name="Gasser R.B."/>
        </authorList>
    </citation>
    <scope>NUCLEOTIDE SEQUENCE [LARGE SCALE GENOMIC DNA]</scope>
    <source>
        <strain evidence="1">ISS470</strain>
    </source>
</reference>
<sequence>MHILKKCIILATVALLQCNGEDSSTESSYLKNRAGEVLFRVSQKELSGLFKIVTKVTLVSRNSTVTTFQASVADSDCRVAGSSFSSYETMAEKCQPTSEPVKCTISYFFGNLLVSDVKCENRVVLVTLKKEQQLGKSVQYDSTDSKVIQKAEEALFDFDQKKKSKKYRKLVTVHEASTRGILTTFEVTLEVTACKTKSHSFTSYKSMLEKCDGTGIMLECTVQYKYYDTKTSEVIC</sequence>